<dbReference type="RefSeq" id="WP_119588318.1">
    <property type="nucleotide sequence ID" value="NZ_CAWODQ010000016.1"/>
</dbReference>
<dbReference type="Proteomes" id="UP000286576">
    <property type="component" value="Unassembled WGS sequence"/>
</dbReference>
<evidence type="ECO:0000313" key="2">
    <source>
        <dbReference type="Proteomes" id="UP000286576"/>
    </source>
</evidence>
<keyword evidence="2" id="KW-1185">Reference proteome</keyword>
<dbReference type="EMBL" id="QXFL01000023">
    <property type="protein sequence ID" value="RIV82185.1"/>
    <property type="molecule type" value="Genomic_DNA"/>
</dbReference>
<dbReference type="AlphaFoldDB" id="A0A418NMI5"/>
<dbReference type="OrthoDB" id="8479208at2"/>
<comment type="caution">
    <text evidence="1">The sequence shown here is derived from an EMBL/GenBank/DDBJ whole genome shotgun (WGS) entry which is preliminary data.</text>
</comment>
<accession>A0A418NMI5</accession>
<evidence type="ECO:0000313" key="1">
    <source>
        <dbReference type="EMBL" id="RIV82185.1"/>
    </source>
</evidence>
<protein>
    <submittedName>
        <fullName evidence="1">Uncharacterized protein</fullName>
    </submittedName>
</protein>
<name>A0A418NMI5_9SPHN</name>
<reference evidence="1 2" key="1">
    <citation type="submission" date="2018-08" db="EMBL/GenBank/DDBJ databases">
        <title>Erythrobacter zhengii sp.nov., a bacterium isolated from deep-sea sediment.</title>
        <authorList>
            <person name="Fang C."/>
            <person name="Wu Y.-H."/>
            <person name="Sun C."/>
            <person name="Wang H."/>
            <person name="Cheng H."/>
            <person name="Meng F.-X."/>
            <person name="Wang C.-S."/>
            <person name="Xu X.-W."/>
        </authorList>
    </citation>
    <scope>NUCLEOTIDE SEQUENCE [LARGE SCALE GENOMIC DNA]</scope>
    <source>
        <strain evidence="1 2">V18</strain>
    </source>
</reference>
<gene>
    <name evidence="1" type="ORF">D2V07_18245</name>
</gene>
<sequence length="300" mass="33524">MVAPGSDLDHAKPSLIGERLAEMALQDFAEFFLPGYELVIPLTVGDSSSHASAKSRGQERWIAISRDMAQHEISDPATFLFHVLIVGHEIAHVVHEHVFAGEQDAKDHSALEFWADFYGAKVTMTLITFGDRICESLAAFVEHADEGKTRLAFLGEAVDMMIAGGVYDTHPRYPQPLVRAGLISNGVTSFLRQNMGDSFSPDMYVSIFSAIMGGPSTQDLIRSDAFKTDYSFEPIERLQQWHRRIQGDRVAITSHFRLNLLPYLHTTFDQSEDERVISKARRLKELQEAGFLPGVTLDDL</sequence>
<organism evidence="1 2">
    <name type="scientific">Aurantiacibacter zhengii</name>
    <dbReference type="NCBI Taxonomy" id="2307003"/>
    <lineage>
        <taxon>Bacteria</taxon>
        <taxon>Pseudomonadati</taxon>
        <taxon>Pseudomonadota</taxon>
        <taxon>Alphaproteobacteria</taxon>
        <taxon>Sphingomonadales</taxon>
        <taxon>Erythrobacteraceae</taxon>
        <taxon>Aurantiacibacter</taxon>
    </lineage>
</organism>
<proteinExistence type="predicted"/>